<proteinExistence type="predicted"/>
<evidence type="ECO:0000313" key="1">
    <source>
        <dbReference type="EMBL" id="CAG8854837.1"/>
    </source>
</evidence>
<accession>A0ABN7XHU1</accession>
<organism evidence="1 2">
    <name type="scientific">Gigaspora margarita</name>
    <dbReference type="NCBI Taxonomy" id="4874"/>
    <lineage>
        <taxon>Eukaryota</taxon>
        <taxon>Fungi</taxon>
        <taxon>Fungi incertae sedis</taxon>
        <taxon>Mucoromycota</taxon>
        <taxon>Glomeromycotina</taxon>
        <taxon>Glomeromycetes</taxon>
        <taxon>Diversisporales</taxon>
        <taxon>Gigasporaceae</taxon>
        <taxon>Gigaspora</taxon>
    </lineage>
</organism>
<keyword evidence="2" id="KW-1185">Reference proteome</keyword>
<feature type="non-terminal residue" evidence="1">
    <location>
        <position position="70"/>
    </location>
</feature>
<dbReference type="EMBL" id="CAJVQB010142931">
    <property type="protein sequence ID" value="CAG8854837.1"/>
    <property type="molecule type" value="Genomic_DNA"/>
</dbReference>
<sequence length="70" mass="8359">RENLYFMELSLDFKELTLNIIIVYVAPNDLEVQRHILKCIKNHIEKVPKKSRRIIIIEDFNIDIDKTDCS</sequence>
<dbReference type="SUPFAM" id="SSF56219">
    <property type="entry name" value="DNase I-like"/>
    <property type="match status" value="1"/>
</dbReference>
<name>A0ABN7XHU1_GIGMA</name>
<dbReference type="Proteomes" id="UP000789901">
    <property type="component" value="Unassembled WGS sequence"/>
</dbReference>
<protein>
    <submittedName>
        <fullName evidence="1">44039_t:CDS:1</fullName>
    </submittedName>
</protein>
<feature type="non-terminal residue" evidence="1">
    <location>
        <position position="1"/>
    </location>
</feature>
<comment type="caution">
    <text evidence="1">The sequence shown here is derived from an EMBL/GenBank/DDBJ whole genome shotgun (WGS) entry which is preliminary data.</text>
</comment>
<dbReference type="InterPro" id="IPR036691">
    <property type="entry name" value="Endo/exonu/phosph_ase_sf"/>
</dbReference>
<reference evidence="1 2" key="1">
    <citation type="submission" date="2021-06" db="EMBL/GenBank/DDBJ databases">
        <authorList>
            <person name="Kallberg Y."/>
            <person name="Tangrot J."/>
            <person name="Rosling A."/>
        </authorList>
    </citation>
    <scope>NUCLEOTIDE SEQUENCE [LARGE SCALE GENOMIC DNA]</scope>
    <source>
        <strain evidence="1 2">120-4 pot B 10/14</strain>
    </source>
</reference>
<gene>
    <name evidence="1" type="ORF">GMARGA_LOCUS43658</name>
</gene>
<evidence type="ECO:0000313" key="2">
    <source>
        <dbReference type="Proteomes" id="UP000789901"/>
    </source>
</evidence>